<reference evidence="2" key="1">
    <citation type="submission" date="2023-03" db="EMBL/GenBank/DDBJ databases">
        <title>Massive genome expansion in bonnet fungi (Mycena s.s.) driven by repeated elements and novel gene families across ecological guilds.</title>
        <authorList>
            <consortium name="Lawrence Berkeley National Laboratory"/>
            <person name="Harder C.B."/>
            <person name="Miyauchi S."/>
            <person name="Viragh M."/>
            <person name="Kuo A."/>
            <person name="Thoen E."/>
            <person name="Andreopoulos B."/>
            <person name="Lu D."/>
            <person name="Skrede I."/>
            <person name="Drula E."/>
            <person name="Henrissat B."/>
            <person name="Morin E."/>
            <person name="Kohler A."/>
            <person name="Barry K."/>
            <person name="LaButti K."/>
            <person name="Morin E."/>
            <person name="Salamov A."/>
            <person name="Lipzen A."/>
            <person name="Mereny Z."/>
            <person name="Hegedus B."/>
            <person name="Baldrian P."/>
            <person name="Stursova M."/>
            <person name="Weitz H."/>
            <person name="Taylor A."/>
            <person name="Grigoriev I.V."/>
            <person name="Nagy L.G."/>
            <person name="Martin F."/>
            <person name="Kauserud H."/>
        </authorList>
    </citation>
    <scope>NUCLEOTIDE SEQUENCE</scope>
    <source>
        <strain evidence="2">CBHHK182m</strain>
    </source>
</reference>
<organism evidence="2 3">
    <name type="scientific">Mycena metata</name>
    <dbReference type="NCBI Taxonomy" id="1033252"/>
    <lineage>
        <taxon>Eukaryota</taxon>
        <taxon>Fungi</taxon>
        <taxon>Dikarya</taxon>
        <taxon>Basidiomycota</taxon>
        <taxon>Agaricomycotina</taxon>
        <taxon>Agaricomycetes</taxon>
        <taxon>Agaricomycetidae</taxon>
        <taxon>Agaricales</taxon>
        <taxon>Marasmiineae</taxon>
        <taxon>Mycenaceae</taxon>
        <taxon>Mycena</taxon>
    </lineage>
</organism>
<name>A0AAD7MGR4_9AGAR</name>
<feature type="compositionally biased region" description="Gly residues" evidence="1">
    <location>
        <begin position="340"/>
        <end position="357"/>
    </location>
</feature>
<evidence type="ECO:0000256" key="1">
    <source>
        <dbReference type="SAM" id="MobiDB-lite"/>
    </source>
</evidence>
<dbReference type="Proteomes" id="UP001215598">
    <property type="component" value="Unassembled WGS sequence"/>
</dbReference>
<evidence type="ECO:0000313" key="3">
    <source>
        <dbReference type="Proteomes" id="UP001215598"/>
    </source>
</evidence>
<proteinExistence type="predicted"/>
<feature type="region of interest" description="Disordered" evidence="1">
    <location>
        <begin position="340"/>
        <end position="364"/>
    </location>
</feature>
<accession>A0AAD7MGR4</accession>
<gene>
    <name evidence="2" type="ORF">B0H16DRAFT_1701436</name>
</gene>
<protein>
    <submittedName>
        <fullName evidence="2">Uncharacterized protein</fullName>
    </submittedName>
</protein>
<feature type="region of interest" description="Disordered" evidence="1">
    <location>
        <begin position="399"/>
        <end position="502"/>
    </location>
</feature>
<sequence>MSLSGCKLQFVNIQPVPRTVHSPLDSEGELIHWNQAFNGTNDACESSGQIVARKKEDAILWPFKLKYTIQAQLFTQPQLHDLAPMAQVLTSGFSGMSWTRVSHLEDTPNCSLGSWFECEVVSSFGSDTMRFNRSAEVSLDLISIPALAPAPAAVPSPTFPLLQVLDASNPRKFRRQFNVDVFKINMYEHGVACGYGEGEDGKGGEGKDGWGEGRVGEGRREGVGVSGYVGAAGIGPRKLSPHVCVGAGTHTTNARQRHLHACGVRAERGCECAPKNWHPVNSPACMCGRGDSTRTTNARSNVRTHTEFASAGASARKPHPVHGAGCTPLGVGAGTDAGMLREGGSGNKGGKEGGNGGRWDEGVCDGNGEERMRWRDGMRRELRARQQYCAAASIRRVLRAPRKLGPRPQDGDDDAERGGVRCAMGTAGERGERMGMGDGMGREPRYGSGIPTRRAAAVGKRGRELDGGSASARRWGTGNGGREDGMRGGWEEDAGEGNARRGKEAHLALSFSPPLGAAYELPPAPMIDAQQHLNGSSERLYRNSGVRAVDARGAGSCAGRARDSRVDGGCAARVGLEWATERRYVSVGVCGRRGALWSIAVCFKGPYMS</sequence>
<feature type="compositionally biased region" description="Basic and acidic residues" evidence="1">
    <location>
        <begin position="481"/>
        <end position="490"/>
    </location>
</feature>
<evidence type="ECO:0000313" key="2">
    <source>
        <dbReference type="EMBL" id="KAJ7716191.1"/>
    </source>
</evidence>
<feature type="compositionally biased region" description="Basic and acidic residues" evidence="1">
    <location>
        <begin position="199"/>
        <end position="218"/>
    </location>
</feature>
<keyword evidence="3" id="KW-1185">Reference proteome</keyword>
<dbReference type="EMBL" id="JARKIB010000295">
    <property type="protein sequence ID" value="KAJ7716191.1"/>
    <property type="molecule type" value="Genomic_DNA"/>
</dbReference>
<feature type="compositionally biased region" description="Basic and acidic residues" evidence="1">
    <location>
        <begin position="429"/>
        <end position="445"/>
    </location>
</feature>
<feature type="region of interest" description="Disordered" evidence="1">
    <location>
        <begin position="198"/>
        <end position="218"/>
    </location>
</feature>
<comment type="caution">
    <text evidence="2">The sequence shown here is derived from an EMBL/GenBank/DDBJ whole genome shotgun (WGS) entry which is preliminary data.</text>
</comment>
<dbReference type="AlphaFoldDB" id="A0AAD7MGR4"/>